<reference evidence="2 3" key="1">
    <citation type="submission" date="2024-10" db="EMBL/GenBank/DDBJ databases">
        <title>The Natural Products Discovery Center: Release of the First 8490 Sequenced Strains for Exploring Actinobacteria Biosynthetic Diversity.</title>
        <authorList>
            <person name="Kalkreuter E."/>
            <person name="Kautsar S.A."/>
            <person name="Yang D."/>
            <person name="Bader C.D."/>
            <person name="Teijaro C.N."/>
            <person name="Fluegel L."/>
            <person name="Davis C.M."/>
            <person name="Simpson J.R."/>
            <person name="Lauterbach L."/>
            <person name="Steele A.D."/>
            <person name="Gui C."/>
            <person name="Meng S."/>
            <person name="Li G."/>
            <person name="Viehrig K."/>
            <person name="Ye F."/>
            <person name="Su P."/>
            <person name="Kiefer A.F."/>
            <person name="Nichols A."/>
            <person name="Cepeda A.J."/>
            <person name="Yan W."/>
            <person name="Fan B."/>
            <person name="Jiang Y."/>
            <person name="Adhikari A."/>
            <person name="Zheng C.-J."/>
            <person name="Schuster L."/>
            <person name="Cowan T.M."/>
            <person name="Smanski M.J."/>
            <person name="Chevrette M.G."/>
            <person name="De Carvalho L.P.S."/>
            <person name="Shen B."/>
        </authorList>
    </citation>
    <scope>NUCLEOTIDE SEQUENCE [LARGE SCALE GENOMIC DNA]</scope>
    <source>
        <strain evidence="2 3">NPDC020327</strain>
    </source>
</reference>
<evidence type="ECO:0000313" key="3">
    <source>
        <dbReference type="Proteomes" id="UP001611548"/>
    </source>
</evidence>
<dbReference type="PROSITE" id="PS51318">
    <property type="entry name" value="TAT"/>
    <property type="match status" value="1"/>
</dbReference>
<evidence type="ECO:0000256" key="1">
    <source>
        <dbReference type="SAM" id="MobiDB-lite"/>
    </source>
</evidence>
<dbReference type="EMBL" id="JBIRWE010000005">
    <property type="protein sequence ID" value="MFI1965325.1"/>
    <property type="molecule type" value="Genomic_DNA"/>
</dbReference>
<dbReference type="PROSITE" id="PS51257">
    <property type="entry name" value="PROKAR_LIPOPROTEIN"/>
    <property type="match status" value="1"/>
</dbReference>
<sequence length="555" mass="60437">MSSKNLNRRGFIGAAGAAGLAVASTGALTGCSDSGAAPGHGAEASAELKLPTYAPAKVAPPDLPGDAAKGVDPGYLRYPKELVKSVPTPPGDGKPITALTETFTTPPPGMAGNAYWQELNKRLGSEFKMTVVVDDAQSTAYRAKFNAIVASGDIPDIVWIPPNQGLQQIPGLVAAKFADLTPLLSGDAVKKFPNLANFPEAAWKSGVIDGKIVGIPFPNPRIRQLYLANPEFWKPVGGLEFDSAEDFLAKGRELLDTKRKKYVLEPAYVNHVARFNEWYGGHNTWGLRDGKLVHMFESDEYFAAIEFALKCRRAQLFWPDLNIPMTTTLEKIQGGYLGAYVNSFTGLLSDAKQYDFPMETIRPFAAEAGAKPNVGLTWISSFTAINGSAGKKRVEMLLNVLNYLAAPFGTEERLFLDNGVEDVHYTRTRTGDTKFTTKGNAVALTTSQPLATMTTAPPYLYIPGEPDMTRNIHGWETELLEIGQANPTEGHFSDTFSNKGSSLTTDVYDRVMDIVAGRMPLSEYQDVVKKFRRNGGDKMRGEYEESLSKSKPKSK</sequence>
<comment type="caution">
    <text evidence="2">The sequence shown here is derived from an EMBL/GenBank/DDBJ whole genome shotgun (WGS) entry which is preliminary data.</text>
</comment>
<gene>
    <name evidence="2" type="ORF">ACH429_14635</name>
</gene>
<feature type="compositionally biased region" description="Basic and acidic residues" evidence="1">
    <location>
        <begin position="533"/>
        <end position="548"/>
    </location>
</feature>
<evidence type="ECO:0000313" key="2">
    <source>
        <dbReference type="EMBL" id="MFI1965325.1"/>
    </source>
</evidence>
<keyword evidence="3" id="KW-1185">Reference proteome</keyword>
<proteinExistence type="predicted"/>
<dbReference type="Pfam" id="PF13416">
    <property type="entry name" value="SBP_bac_8"/>
    <property type="match status" value="1"/>
</dbReference>
<accession>A0ABW7UUB0</accession>
<dbReference type="InterPro" id="IPR006311">
    <property type="entry name" value="TAT_signal"/>
</dbReference>
<dbReference type="SUPFAM" id="SSF53850">
    <property type="entry name" value="Periplasmic binding protein-like II"/>
    <property type="match status" value="1"/>
</dbReference>
<feature type="region of interest" description="Disordered" evidence="1">
    <location>
        <begin position="533"/>
        <end position="555"/>
    </location>
</feature>
<name>A0ABW7UUB0_9ACTN</name>
<dbReference type="InterPro" id="IPR006059">
    <property type="entry name" value="SBP"/>
</dbReference>
<dbReference type="Proteomes" id="UP001611548">
    <property type="component" value="Unassembled WGS sequence"/>
</dbReference>
<organism evidence="2 3">
    <name type="scientific">Streptomyces pathocidini</name>
    <dbReference type="NCBI Taxonomy" id="1650571"/>
    <lineage>
        <taxon>Bacteria</taxon>
        <taxon>Bacillati</taxon>
        <taxon>Actinomycetota</taxon>
        <taxon>Actinomycetes</taxon>
        <taxon>Kitasatosporales</taxon>
        <taxon>Streptomycetaceae</taxon>
        <taxon>Streptomyces</taxon>
    </lineage>
</organism>
<dbReference type="RefSeq" id="WP_055472648.1">
    <property type="nucleotide sequence ID" value="NZ_JBIRWE010000005.1"/>
</dbReference>
<dbReference type="Gene3D" id="3.40.190.10">
    <property type="entry name" value="Periplasmic binding protein-like II"/>
    <property type="match status" value="2"/>
</dbReference>
<protein>
    <submittedName>
        <fullName evidence="2">Extracellular solute-binding protein</fullName>
    </submittedName>
</protein>